<sequence>MKLLLYKNILIKPPAVSCGVFRMSVLQTPTKSGRVLKKKEKGRGGISYRVYSATLCPNSVNTLSQVLDSNCSDNIFIRKTLRDISTTIEEIPEIALLSDEPTRITLRVITSVQIVAKLGTKFSLHKSKSIDLVTLCNIIAEHTLY</sequence>
<evidence type="ECO:0000313" key="1">
    <source>
        <dbReference type="EMBL" id="GBO18144.1"/>
    </source>
</evidence>
<comment type="caution">
    <text evidence="1">The sequence shown here is derived from an EMBL/GenBank/DDBJ whole genome shotgun (WGS) entry which is preliminary data.</text>
</comment>
<dbReference type="AlphaFoldDB" id="A0A4Y2V197"/>
<keyword evidence="2" id="KW-1185">Reference proteome</keyword>
<protein>
    <submittedName>
        <fullName evidence="1">Uncharacterized protein</fullName>
    </submittedName>
</protein>
<reference evidence="1 2" key="1">
    <citation type="journal article" date="2019" name="Sci. Rep.">
        <title>Orb-weaving spider Araneus ventricosus genome elucidates the spidroin gene catalogue.</title>
        <authorList>
            <person name="Kono N."/>
            <person name="Nakamura H."/>
            <person name="Ohtoshi R."/>
            <person name="Moran D.A.P."/>
            <person name="Shinohara A."/>
            <person name="Yoshida Y."/>
            <person name="Fujiwara M."/>
            <person name="Mori M."/>
            <person name="Tomita M."/>
            <person name="Arakawa K."/>
        </authorList>
    </citation>
    <scope>NUCLEOTIDE SEQUENCE [LARGE SCALE GENOMIC DNA]</scope>
</reference>
<name>A0A4Y2V197_ARAVE</name>
<accession>A0A4Y2V197</accession>
<dbReference type="EMBL" id="BGPR01041790">
    <property type="protein sequence ID" value="GBO18144.1"/>
    <property type="molecule type" value="Genomic_DNA"/>
</dbReference>
<dbReference type="Proteomes" id="UP000499080">
    <property type="component" value="Unassembled WGS sequence"/>
</dbReference>
<gene>
    <name evidence="1" type="ORF">AVEN_33576_1</name>
</gene>
<evidence type="ECO:0000313" key="2">
    <source>
        <dbReference type="Proteomes" id="UP000499080"/>
    </source>
</evidence>
<organism evidence="1 2">
    <name type="scientific">Araneus ventricosus</name>
    <name type="common">Orbweaver spider</name>
    <name type="synonym">Epeira ventricosa</name>
    <dbReference type="NCBI Taxonomy" id="182803"/>
    <lineage>
        <taxon>Eukaryota</taxon>
        <taxon>Metazoa</taxon>
        <taxon>Ecdysozoa</taxon>
        <taxon>Arthropoda</taxon>
        <taxon>Chelicerata</taxon>
        <taxon>Arachnida</taxon>
        <taxon>Araneae</taxon>
        <taxon>Araneomorphae</taxon>
        <taxon>Entelegynae</taxon>
        <taxon>Araneoidea</taxon>
        <taxon>Araneidae</taxon>
        <taxon>Araneus</taxon>
    </lineage>
</organism>
<proteinExistence type="predicted"/>